<feature type="chain" id="PRO_5015164088" description="Glycoside hydrolase family 5 domain-containing protein" evidence="1">
    <location>
        <begin position="22"/>
        <end position="368"/>
    </location>
</feature>
<protein>
    <recommendedName>
        <fullName evidence="4">Glycoside hydrolase family 5 domain-containing protein</fullName>
    </recommendedName>
</protein>
<proteinExistence type="predicted"/>
<evidence type="ECO:0000313" key="2">
    <source>
        <dbReference type="EMBL" id="PRP87585.1"/>
    </source>
</evidence>
<evidence type="ECO:0000313" key="3">
    <source>
        <dbReference type="Proteomes" id="UP000241769"/>
    </source>
</evidence>
<name>A0A2P6NUD6_9EUKA</name>
<evidence type="ECO:0008006" key="4">
    <source>
        <dbReference type="Google" id="ProtNLM"/>
    </source>
</evidence>
<dbReference type="AlphaFoldDB" id="A0A2P6NUD6"/>
<comment type="caution">
    <text evidence="2">The sequence shown here is derived from an EMBL/GenBank/DDBJ whole genome shotgun (WGS) entry which is preliminary data.</text>
</comment>
<reference evidence="2 3" key="1">
    <citation type="journal article" date="2018" name="Genome Biol. Evol.">
        <title>Multiple Roots of Fruiting Body Formation in Amoebozoa.</title>
        <authorList>
            <person name="Hillmann F."/>
            <person name="Forbes G."/>
            <person name="Novohradska S."/>
            <person name="Ferling I."/>
            <person name="Riege K."/>
            <person name="Groth M."/>
            <person name="Westermann M."/>
            <person name="Marz M."/>
            <person name="Spaller T."/>
            <person name="Winckler T."/>
            <person name="Schaap P."/>
            <person name="Glockner G."/>
        </authorList>
    </citation>
    <scope>NUCLEOTIDE SEQUENCE [LARGE SCALE GENOMIC DNA]</scope>
    <source>
        <strain evidence="2 3">Jena</strain>
    </source>
</reference>
<dbReference type="EMBL" id="MDYQ01000019">
    <property type="protein sequence ID" value="PRP87585.1"/>
    <property type="molecule type" value="Genomic_DNA"/>
</dbReference>
<accession>A0A2P6NUD6</accession>
<dbReference type="InterPro" id="IPR017853">
    <property type="entry name" value="GH"/>
</dbReference>
<keyword evidence="1" id="KW-0732">Signal</keyword>
<dbReference type="InParanoid" id="A0A2P6NUD6"/>
<dbReference type="Proteomes" id="UP000241769">
    <property type="component" value="Unassembled WGS sequence"/>
</dbReference>
<sequence length="368" mass="42966">MGRLNFLVLISLIYLRVGAYGVTDETSIPDIPCFPMGSASFRDGLPTANRTEWFCDSDQLFGFLGFSYPMESFDCESDIYSYQHLYTDLSRMKSEFGATFVRTYLPGCRETFVWVNLVKAARDLDMAIIPMLYWDWQRNDTYMYKSEDALMGVFEDPEVGEISPYVIHSVAFGDELGEQGDYWLPLMKEMKAKLARYDVPITVTDDWDRDIYRKGGKLNEFGTLVNQLSDLTNAHGEYLIYNVVDNHLPPAVMPYYHADRCPDAYHYWDYFQEQIEFMIDNDLKRPILISQTLWSSSHEGIHDRGLHDEARDLANFETYWNTILDRCLYFKEKKIGWFVHAYDDDGEPGMGMIDHQGQVKMRFHPKRC</sequence>
<keyword evidence="3" id="KW-1185">Reference proteome</keyword>
<feature type="signal peptide" evidence="1">
    <location>
        <begin position="1"/>
        <end position="21"/>
    </location>
</feature>
<evidence type="ECO:0000256" key="1">
    <source>
        <dbReference type="SAM" id="SignalP"/>
    </source>
</evidence>
<gene>
    <name evidence="2" type="ORF">PROFUN_04612</name>
</gene>
<dbReference type="OrthoDB" id="77201at2759"/>
<dbReference type="SUPFAM" id="SSF51445">
    <property type="entry name" value="(Trans)glycosidases"/>
    <property type="match status" value="1"/>
</dbReference>
<organism evidence="2 3">
    <name type="scientific">Planoprotostelium fungivorum</name>
    <dbReference type="NCBI Taxonomy" id="1890364"/>
    <lineage>
        <taxon>Eukaryota</taxon>
        <taxon>Amoebozoa</taxon>
        <taxon>Evosea</taxon>
        <taxon>Variosea</taxon>
        <taxon>Cavosteliida</taxon>
        <taxon>Cavosteliaceae</taxon>
        <taxon>Planoprotostelium</taxon>
    </lineage>
</organism>